<dbReference type="PROSITE" id="PS50823">
    <property type="entry name" value="KH_TYPE_2"/>
    <property type="match status" value="1"/>
</dbReference>
<dbReference type="HAMAP" id="MF_00367">
    <property type="entry name" value="GTPase_Era"/>
    <property type="match status" value="1"/>
</dbReference>
<dbReference type="InterPro" id="IPR027417">
    <property type="entry name" value="P-loop_NTPase"/>
</dbReference>
<evidence type="ECO:0000313" key="12">
    <source>
        <dbReference type="EMBL" id="AKQ33304.1"/>
    </source>
</evidence>
<dbReference type="EMBL" id="CP011126">
    <property type="protein sequence ID" value="AKQ33304.1"/>
    <property type="molecule type" value="Genomic_DNA"/>
</dbReference>
<evidence type="ECO:0000313" key="13">
    <source>
        <dbReference type="Proteomes" id="UP000063965"/>
    </source>
</evidence>
<dbReference type="NCBIfam" id="TIGR00436">
    <property type="entry name" value="era"/>
    <property type="match status" value="1"/>
</dbReference>
<keyword evidence="13" id="KW-1185">Reference proteome</keyword>
<keyword evidence="5 7" id="KW-0694">RNA-binding</keyword>
<feature type="region of interest" description="G5" evidence="8">
    <location>
        <begin position="153"/>
        <end position="155"/>
    </location>
</feature>
<evidence type="ECO:0000256" key="9">
    <source>
        <dbReference type="RuleBase" id="RU003761"/>
    </source>
</evidence>
<dbReference type="Gene3D" id="3.40.50.300">
    <property type="entry name" value="P-loop containing nucleotide triphosphate hydrolases"/>
    <property type="match status" value="1"/>
</dbReference>
<organism evidence="12 13">
    <name type="scientific">Candidatus Coxiella mudrowiae</name>
    <dbReference type="NCBI Taxonomy" id="2054173"/>
    <lineage>
        <taxon>Bacteria</taxon>
        <taxon>Pseudomonadati</taxon>
        <taxon>Pseudomonadota</taxon>
        <taxon>Gammaproteobacteria</taxon>
        <taxon>Legionellales</taxon>
        <taxon>Coxiellaceae</taxon>
        <taxon>Coxiella</taxon>
    </lineage>
</organism>
<keyword evidence="7" id="KW-0690">Ribosome biogenesis</keyword>
<keyword evidence="3 7" id="KW-0963">Cytoplasm</keyword>
<dbReference type="PANTHER" id="PTHR42698">
    <property type="entry name" value="GTPASE ERA"/>
    <property type="match status" value="1"/>
</dbReference>
<evidence type="ECO:0000256" key="5">
    <source>
        <dbReference type="ARBA" id="ARBA00022884"/>
    </source>
</evidence>
<evidence type="ECO:0000256" key="8">
    <source>
        <dbReference type="PROSITE-ProRule" id="PRU01050"/>
    </source>
</evidence>
<evidence type="ECO:0000256" key="2">
    <source>
        <dbReference type="ARBA" id="ARBA00020484"/>
    </source>
</evidence>
<comment type="similarity">
    <text evidence="1 7 8 9">Belongs to the TRAFAC class TrmE-Era-EngA-EngB-Septin-like GTPase superfamily. Era GTPase family.</text>
</comment>
<dbReference type="InterPro" id="IPR009019">
    <property type="entry name" value="KH_sf_prok-type"/>
</dbReference>
<name>A0ABN4HQ27_9COXI</name>
<keyword evidence="7" id="KW-0699">rRNA-binding</keyword>
<feature type="domain" description="KH type-2" evidence="10">
    <location>
        <begin position="205"/>
        <end position="281"/>
    </location>
</feature>
<dbReference type="InterPro" id="IPR004044">
    <property type="entry name" value="KH_dom_type_2"/>
</dbReference>
<dbReference type="InterPro" id="IPR006073">
    <property type="entry name" value="GTP-bd"/>
</dbReference>
<dbReference type="CDD" id="cd04163">
    <property type="entry name" value="Era"/>
    <property type="match status" value="1"/>
</dbReference>
<accession>A0ABN4HQ27</accession>
<evidence type="ECO:0000259" key="11">
    <source>
        <dbReference type="PROSITE" id="PS51713"/>
    </source>
</evidence>
<dbReference type="Gene3D" id="3.30.300.20">
    <property type="match status" value="1"/>
</dbReference>
<keyword evidence="7" id="KW-0472">Membrane</keyword>
<dbReference type="SUPFAM" id="SSF52540">
    <property type="entry name" value="P-loop containing nucleoside triphosphate hydrolases"/>
    <property type="match status" value="1"/>
</dbReference>
<evidence type="ECO:0000256" key="7">
    <source>
        <dbReference type="HAMAP-Rule" id="MF_00367"/>
    </source>
</evidence>
<dbReference type="InterPro" id="IPR015946">
    <property type="entry name" value="KH_dom-like_a/b"/>
</dbReference>
<feature type="binding site" evidence="7">
    <location>
        <begin position="15"/>
        <end position="22"/>
    </location>
    <ligand>
        <name>GTP</name>
        <dbReference type="ChEBI" id="CHEBI:37565"/>
    </ligand>
</feature>
<gene>
    <name evidence="7 12" type="primary">era</name>
    <name evidence="12" type="ORF">CleRT_03270</name>
</gene>
<dbReference type="InterPro" id="IPR030388">
    <property type="entry name" value="G_ERA_dom"/>
</dbReference>
<feature type="region of interest" description="G4" evidence="8">
    <location>
        <begin position="123"/>
        <end position="126"/>
    </location>
</feature>
<dbReference type="RefSeq" id="WP_048874956.1">
    <property type="nucleotide sequence ID" value="NZ_CP011126.1"/>
</dbReference>
<feature type="domain" description="Era-type G" evidence="11">
    <location>
        <begin position="7"/>
        <end position="174"/>
    </location>
</feature>
<evidence type="ECO:0000256" key="1">
    <source>
        <dbReference type="ARBA" id="ARBA00007921"/>
    </source>
</evidence>
<reference evidence="12 13" key="1">
    <citation type="journal article" date="2015" name="Genome Biol. Evol.">
        <title>Distinctive Genome Reduction Rates Revealed by Genomic Analyses of Two Coxiella-Like Endosymbionts in Ticks.</title>
        <authorList>
            <person name="Gottlieb Y."/>
            <person name="Lalzar I."/>
            <person name="Klasson L."/>
        </authorList>
    </citation>
    <scope>NUCLEOTIDE SEQUENCE [LARGE SCALE GENOMIC DNA]</scope>
    <source>
        <strain evidence="12 13">CRt</strain>
    </source>
</reference>
<keyword evidence="7" id="KW-1003">Cell membrane</keyword>
<dbReference type="CDD" id="cd22534">
    <property type="entry name" value="KH-II_Era"/>
    <property type="match status" value="1"/>
</dbReference>
<sequence length="297" mass="34487">MNKNVTYCGYAAIIGRPNVGKSSLLNQILGYKLSITSRKPQTTRYRILGVKTFKNIQVIYVDTPGLHSDTPRMINRYMNRIARQALQDVDLILFVIEPHWDERDTWVLKQLQNIETPVFLIINKTDQIKAHSELLPLIEKVSSLYLFKEIIPLSAKTDDQIGVLEQKINDQMPESPFYFPPEQVTDRSDQFLAAEIIREKLIRSLGQEIPYSLAVTLVMFQREEKILRISATIWIERKGQKEIVIGKNGERLKKIGTTVRIDIERLFNQKVFLQLWVKVKSGWSDSERLLKELGFEE</sequence>
<feature type="binding site" evidence="7">
    <location>
        <begin position="62"/>
        <end position="66"/>
    </location>
    <ligand>
        <name>GTP</name>
        <dbReference type="ChEBI" id="CHEBI:37565"/>
    </ligand>
</feature>
<feature type="binding site" evidence="7">
    <location>
        <begin position="123"/>
        <end position="126"/>
    </location>
    <ligand>
        <name>GTP</name>
        <dbReference type="ChEBI" id="CHEBI:37565"/>
    </ligand>
</feature>
<dbReference type="NCBIfam" id="TIGR00231">
    <property type="entry name" value="small_GTP"/>
    <property type="match status" value="1"/>
</dbReference>
<comment type="subunit">
    <text evidence="7">Monomer.</text>
</comment>
<dbReference type="PANTHER" id="PTHR42698:SF1">
    <property type="entry name" value="GTPASE ERA, MITOCHONDRIAL"/>
    <property type="match status" value="1"/>
</dbReference>
<dbReference type="Pfam" id="PF07650">
    <property type="entry name" value="KH_2"/>
    <property type="match status" value="1"/>
</dbReference>
<dbReference type="NCBIfam" id="NF000908">
    <property type="entry name" value="PRK00089.1"/>
    <property type="match status" value="1"/>
</dbReference>
<feature type="region of interest" description="G1" evidence="8">
    <location>
        <begin position="15"/>
        <end position="22"/>
    </location>
</feature>
<feature type="region of interest" description="G3" evidence="8">
    <location>
        <begin position="62"/>
        <end position="65"/>
    </location>
</feature>
<dbReference type="InterPro" id="IPR005225">
    <property type="entry name" value="Small_GTP-bd"/>
</dbReference>
<dbReference type="SUPFAM" id="SSF54814">
    <property type="entry name" value="Prokaryotic type KH domain (KH-domain type II)"/>
    <property type="match status" value="1"/>
</dbReference>
<evidence type="ECO:0000256" key="4">
    <source>
        <dbReference type="ARBA" id="ARBA00022741"/>
    </source>
</evidence>
<keyword evidence="4 7" id="KW-0547">Nucleotide-binding</keyword>
<keyword evidence="6 7" id="KW-0342">GTP-binding</keyword>
<protein>
    <recommendedName>
        <fullName evidence="2 7">GTPase Era</fullName>
    </recommendedName>
</protein>
<dbReference type="PROSITE" id="PS51713">
    <property type="entry name" value="G_ERA"/>
    <property type="match status" value="1"/>
</dbReference>
<evidence type="ECO:0000259" key="10">
    <source>
        <dbReference type="PROSITE" id="PS50823"/>
    </source>
</evidence>
<dbReference type="Proteomes" id="UP000063965">
    <property type="component" value="Chromosome"/>
</dbReference>
<comment type="subcellular location">
    <subcellularLocation>
        <location evidence="7">Cytoplasm</location>
    </subcellularLocation>
    <subcellularLocation>
        <location evidence="7">Cell membrane</location>
        <topology evidence="7">Peripheral membrane protein</topology>
    </subcellularLocation>
</comment>
<feature type="region of interest" description="G2" evidence="8">
    <location>
        <begin position="41"/>
        <end position="45"/>
    </location>
</feature>
<dbReference type="InterPro" id="IPR005662">
    <property type="entry name" value="GTPase_Era-like"/>
</dbReference>
<proteinExistence type="inferred from homology"/>
<dbReference type="Pfam" id="PF01926">
    <property type="entry name" value="MMR_HSR1"/>
    <property type="match status" value="1"/>
</dbReference>
<comment type="function">
    <text evidence="7">An essential GTPase that binds both GDP and GTP, with rapid nucleotide exchange. Plays a role in 16S rRNA processing and 30S ribosomal subunit biogenesis and possibly also in cell cycle regulation and energy metabolism.</text>
</comment>
<evidence type="ECO:0000256" key="3">
    <source>
        <dbReference type="ARBA" id="ARBA00022490"/>
    </source>
</evidence>
<evidence type="ECO:0000256" key="6">
    <source>
        <dbReference type="ARBA" id="ARBA00023134"/>
    </source>
</evidence>